<dbReference type="GO" id="GO:0006302">
    <property type="term" value="P:double-strand break repair"/>
    <property type="evidence" value="ECO:0007669"/>
    <property type="project" value="TreeGrafter"/>
</dbReference>
<dbReference type="GO" id="GO:0005524">
    <property type="term" value="F:ATP binding"/>
    <property type="evidence" value="ECO:0007669"/>
    <property type="project" value="UniProtKB-KW"/>
</dbReference>
<dbReference type="Gene3D" id="3.40.50.300">
    <property type="entry name" value="P-loop containing nucleotide triphosphate hydrolases"/>
    <property type="match status" value="1"/>
</dbReference>
<dbReference type="PANTHER" id="PTHR30580:SF0">
    <property type="entry name" value="PRIMOSOMAL PROTEIN N"/>
    <property type="match status" value="1"/>
</dbReference>
<evidence type="ECO:0000313" key="6">
    <source>
        <dbReference type="EMBL" id="OKL49118.1"/>
    </source>
</evidence>
<sequence length="704" mass="76293">MPESSLFSPLIDHPGVVASVVLTGVPAHLSSAFDYLVPEELVKDVQIGVPVEVKLAGSKRIGWVVELTDHSDFQGQLQPILRVLSPFPLLTAPVWQAIKQVAHWRVGTASQLLRAAIPARHVSAEKAFLKSLSAGDGKQAVQETSASGSSVASPEVPSEDEPAALPEPAGAFTAYQLGEPFLKHLLSGDQPQAIWQYQPATHTSDFDAPALTELLSPLLVRDAGVLLVVPTAREAQALADELSGQLPVEAAVMHHEFSAAERYRMFLEVKSGISKFVIGTRSAIWAPVADLELILVLGSGDDSLQSPKAPYAATWEIAKIRARIENTALILGSLAPSLWDCWQLQNAGMHLIAPTRQQWQKRGLQLIYQDEVQAERAGASAWSRLPQFAHHQLKKALDQGLPVLVSVRSGGYIPTITCRSCGTRAACKRCGGPLSTTSSANTTSPFETMACAWCGTKPTQYRCSECQGTNFRAGRIGADRTAEELGRAFPQIPVLVSSAARGIIKEVRERAQIVVATPGSEPFAPQGFGAALVLDTSMALRLPDFEAESKAITDWLRLRSRLADNGSLILSGLLPVPIRQALLTGRCLPFLEEELAERRQIPLPPAVWLAQVSGSQVALQELYERLSERFSSDAATIYPPILTRGEVAQEARTETSIFEPYRLVVVAPWDQASEVAEALGEYRSQIGALRNEHFLVKVQPQSLT</sequence>
<dbReference type="InterPro" id="IPR027417">
    <property type="entry name" value="P-loop_NTPase"/>
</dbReference>
<evidence type="ECO:0000256" key="4">
    <source>
        <dbReference type="SAM" id="MobiDB-lite"/>
    </source>
</evidence>
<keyword evidence="3" id="KW-0238">DNA-binding</keyword>
<dbReference type="GO" id="GO:0043138">
    <property type="term" value="F:3'-5' DNA helicase activity"/>
    <property type="evidence" value="ECO:0007669"/>
    <property type="project" value="TreeGrafter"/>
</dbReference>
<evidence type="ECO:0000256" key="3">
    <source>
        <dbReference type="ARBA" id="ARBA00023125"/>
    </source>
</evidence>
<dbReference type="InterPro" id="IPR042115">
    <property type="entry name" value="PriA_3primeBD_sf"/>
</dbReference>
<keyword evidence="2" id="KW-0067">ATP-binding</keyword>
<feature type="region of interest" description="Disordered" evidence="4">
    <location>
        <begin position="139"/>
        <end position="165"/>
    </location>
</feature>
<proteinExistence type="predicted"/>
<dbReference type="Pfam" id="PF17764">
    <property type="entry name" value="PriA_3primeBD"/>
    <property type="match status" value="1"/>
</dbReference>
<evidence type="ECO:0000259" key="5">
    <source>
        <dbReference type="Pfam" id="PF17764"/>
    </source>
</evidence>
<dbReference type="InterPro" id="IPR041222">
    <property type="entry name" value="PriA_3primeBD"/>
</dbReference>
<dbReference type="GO" id="GO:0006270">
    <property type="term" value="P:DNA replication initiation"/>
    <property type="evidence" value="ECO:0007669"/>
    <property type="project" value="TreeGrafter"/>
</dbReference>
<reference evidence="6 7" key="1">
    <citation type="submission" date="2016-11" db="EMBL/GenBank/DDBJ databases">
        <title>Actinomyces gypaetusis sp. nov. isolated from the vulture Gypaetus barbatus in Qinghai Tibet Plateau China.</title>
        <authorList>
            <person name="Meng X."/>
        </authorList>
    </citation>
    <scope>NUCLEOTIDE SEQUENCE [LARGE SCALE GENOMIC DNA]</scope>
    <source>
        <strain evidence="6 7">VUL4_2</strain>
    </source>
</reference>
<dbReference type="Gene3D" id="3.40.1440.60">
    <property type="entry name" value="PriA, 3(prime) DNA-binding domain"/>
    <property type="match status" value="1"/>
</dbReference>
<evidence type="ECO:0000256" key="2">
    <source>
        <dbReference type="ARBA" id="ARBA00022840"/>
    </source>
</evidence>
<dbReference type="RefSeq" id="WP_073709106.1">
    <property type="nucleotide sequence ID" value="NZ_MQSV01000002.1"/>
</dbReference>
<gene>
    <name evidence="6" type="ORF">BSR29_04605</name>
</gene>
<dbReference type="EMBL" id="MQSV01000002">
    <property type="protein sequence ID" value="OKL49118.1"/>
    <property type="molecule type" value="Genomic_DNA"/>
</dbReference>
<keyword evidence="7" id="KW-1185">Reference proteome</keyword>
<protein>
    <recommendedName>
        <fullName evidence="5">Primosomal protein N' 3' DNA-binding domain-containing protein</fullName>
    </recommendedName>
</protein>
<keyword evidence="1" id="KW-0547">Nucleotide-binding</keyword>
<feature type="compositionally biased region" description="Polar residues" evidence="4">
    <location>
        <begin position="141"/>
        <end position="152"/>
    </location>
</feature>
<feature type="domain" description="Primosomal protein N' 3' DNA-binding" evidence="5">
    <location>
        <begin position="25"/>
        <end position="118"/>
    </location>
</feature>
<dbReference type="STRING" id="1921764.BSR28_04170"/>
<organism evidence="6 7">
    <name type="scientific">Boudabousia liubingyangii</name>
    <dbReference type="NCBI Taxonomy" id="1921764"/>
    <lineage>
        <taxon>Bacteria</taxon>
        <taxon>Bacillati</taxon>
        <taxon>Actinomycetota</taxon>
        <taxon>Actinomycetes</taxon>
        <taxon>Actinomycetales</taxon>
        <taxon>Actinomycetaceae</taxon>
        <taxon>Boudabousia</taxon>
    </lineage>
</organism>
<name>A0A1Q5PNI4_9ACTO</name>
<dbReference type="AlphaFoldDB" id="A0A1Q5PNI4"/>
<dbReference type="PANTHER" id="PTHR30580">
    <property type="entry name" value="PRIMOSOMAL PROTEIN N"/>
    <property type="match status" value="1"/>
</dbReference>
<accession>A0A1Q5PNI4</accession>
<evidence type="ECO:0000313" key="7">
    <source>
        <dbReference type="Proteomes" id="UP000186785"/>
    </source>
</evidence>
<dbReference type="SUPFAM" id="SSF52540">
    <property type="entry name" value="P-loop containing nucleoside triphosphate hydrolases"/>
    <property type="match status" value="1"/>
</dbReference>
<dbReference type="OrthoDB" id="3177118at2"/>
<dbReference type="Proteomes" id="UP000186785">
    <property type="component" value="Unassembled WGS sequence"/>
</dbReference>
<dbReference type="GO" id="GO:0003677">
    <property type="term" value="F:DNA binding"/>
    <property type="evidence" value="ECO:0007669"/>
    <property type="project" value="UniProtKB-KW"/>
</dbReference>
<comment type="caution">
    <text evidence="6">The sequence shown here is derived from an EMBL/GenBank/DDBJ whole genome shotgun (WGS) entry which is preliminary data.</text>
</comment>
<dbReference type="GO" id="GO:0006310">
    <property type="term" value="P:DNA recombination"/>
    <property type="evidence" value="ECO:0007669"/>
    <property type="project" value="TreeGrafter"/>
</dbReference>
<evidence type="ECO:0000256" key="1">
    <source>
        <dbReference type="ARBA" id="ARBA00022741"/>
    </source>
</evidence>